<reference evidence="3" key="1">
    <citation type="submission" date="2021-01" db="EMBL/GenBank/DDBJ databases">
        <authorList>
            <person name="Corre E."/>
            <person name="Pelletier E."/>
            <person name="Niang G."/>
            <person name="Scheremetjew M."/>
            <person name="Finn R."/>
            <person name="Kale V."/>
            <person name="Holt S."/>
            <person name="Cochrane G."/>
            <person name="Meng A."/>
            <person name="Brown T."/>
            <person name="Cohen L."/>
        </authorList>
    </citation>
    <scope>NUCLEOTIDE SEQUENCE</scope>
    <source>
        <strain evidence="3">FSP1.4</strain>
    </source>
</reference>
<evidence type="ECO:0000313" key="3">
    <source>
        <dbReference type="EMBL" id="CAE0347073.1"/>
    </source>
</evidence>
<organism evidence="3">
    <name type="scientific">Euplotes harpa</name>
    <dbReference type="NCBI Taxonomy" id="151035"/>
    <lineage>
        <taxon>Eukaryota</taxon>
        <taxon>Sar</taxon>
        <taxon>Alveolata</taxon>
        <taxon>Ciliophora</taxon>
        <taxon>Intramacronucleata</taxon>
        <taxon>Spirotrichea</taxon>
        <taxon>Hypotrichia</taxon>
        <taxon>Euplotida</taxon>
        <taxon>Euplotidae</taxon>
        <taxon>Euplotes</taxon>
    </lineage>
</organism>
<dbReference type="SUPFAM" id="SSF57959">
    <property type="entry name" value="Leucine zipper domain"/>
    <property type="match status" value="1"/>
</dbReference>
<dbReference type="Pfam" id="PF00170">
    <property type="entry name" value="bZIP_1"/>
    <property type="match status" value="1"/>
</dbReference>
<dbReference type="InterPro" id="IPR004827">
    <property type="entry name" value="bZIP"/>
</dbReference>
<keyword evidence="1" id="KW-0175">Coiled coil</keyword>
<dbReference type="GO" id="GO:0003700">
    <property type="term" value="F:DNA-binding transcription factor activity"/>
    <property type="evidence" value="ECO:0007669"/>
    <property type="project" value="InterPro"/>
</dbReference>
<sequence length="103" mass="12468">MSRRRKKDYVKQLEDKVDQLESQIIELNRRIEQYKIKLSLKEIGEEREVKESEDLQDLLRIDMKNVVQNEKEESRQNDTFFKLLKHYHSLQGPVGVDRIKLIK</sequence>
<dbReference type="InterPro" id="IPR046347">
    <property type="entry name" value="bZIP_sf"/>
</dbReference>
<name>A0A7S3J6G8_9SPIT</name>
<feature type="coiled-coil region" evidence="1">
    <location>
        <begin position="3"/>
        <end position="37"/>
    </location>
</feature>
<dbReference type="EMBL" id="HBII01014125">
    <property type="protein sequence ID" value="CAE0347073.1"/>
    <property type="molecule type" value="Transcribed_RNA"/>
</dbReference>
<feature type="domain" description="BZIP" evidence="2">
    <location>
        <begin position="2"/>
        <end position="39"/>
    </location>
</feature>
<proteinExistence type="predicted"/>
<evidence type="ECO:0000256" key="1">
    <source>
        <dbReference type="SAM" id="Coils"/>
    </source>
</evidence>
<dbReference type="Gene3D" id="1.20.5.170">
    <property type="match status" value="1"/>
</dbReference>
<evidence type="ECO:0000259" key="2">
    <source>
        <dbReference type="Pfam" id="PF00170"/>
    </source>
</evidence>
<dbReference type="AlphaFoldDB" id="A0A7S3J6G8"/>
<accession>A0A7S3J6G8</accession>
<protein>
    <recommendedName>
        <fullName evidence="2">BZIP domain-containing protein</fullName>
    </recommendedName>
</protein>
<gene>
    <name evidence="3" type="ORF">EHAR0213_LOCUS5983</name>
</gene>